<accession>A0ACC1S6L1</accession>
<name>A0ACC1S6L1_9HYPO</name>
<sequence>MATEQTPEPIAIIGLSCKFSGEASDAGGLWRLVAEGRDAWSQIPPTRFNWAGSYHRDRERPGTMHVRSGYFLKEDIGSFDAAFFNLSAETAAAMDPQFRLQLESVYEAFENAGQPMERVAGSDTSVYMGTFNHDYRESMIRDEDRLPRFMITGTGAAMASNRVSHFFDLRGASMTLDTGCSTSLVALHQAVRDLRSGVTGMAVVGSSNLMLNPDMFKALGSIGVLSPDGKSYSFDNRANGYGRGEGVATVIIKRWRDAVAAGDPIRAVIRETWINQDGKTETITSPSSDAQEELIRRCYRSALLDPLETQYFEAHGTGTPTGDPIELQAVAAVFRSGRQDREPLRIGSIKANIGHTEPVSGLASLIKVVLALENGAIPPSINFQEPNAKLDLAAWHIKVPQELEPWPTTTDGTRRASINNFGYGGTNAHVIMELGPQWVPGSHTSNRTDGTRNVNGHGSGFAHNAVIKTKPENGINGSHLPRRKTKILVLSARDEQACREIVSKLKDYLRQHAQHDDPEKLLQSVIYTLGQRRSALPWIAAQPIPYTQGIGPVIEALDSAQFKPKRVTRPPRIGMVFTGQGAQWNAMGRELIIAYPVLQGLA</sequence>
<reference evidence="1" key="1">
    <citation type="submission" date="2022-08" db="EMBL/GenBank/DDBJ databases">
        <title>Genome Sequence of Fusarium decemcellulare.</title>
        <authorList>
            <person name="Buettner E."/>
        </authorList>
    </citation>
    <scope>NUCLEOTIDE SEQUENCE</scope>
    <source>
        <strain evidence="1">Babe19</strain>
    </source>
</reference>
<dbReference type="Proteomes" id="UP001148629">
    <property type="component" value="Unassembled WGS sequence"/>
</dbReference>
<evidence type="ECO:0000313" key="2">
    <source>
        <dbReference type="Proteomes" id="UP001148629"/>
    </source>
</evidence>
<protein>
    <submittedName>
        <fullName evidence="1">Uncharacterized protein</fullName>
    </submittedName>
</protein>
<evidence type="ECO:0000313" key="1">
    <source>
        <dbReference type="EMBL" id="KAJ3532838.1"/>
    </source>
</evidence>
<comment type="caution">
    <text evidence="1">The sequence shown here is derived from an EMBL/GenBank/DDBJ whole genome shotgun (WGS) entry which is preliminary data.</text>
</comment>
<gene>
    <name evidence="1" type="ORF">NM208_g8261</name>
</gene>
<keyword evidence="2" id="KW-1185">Reference proteome</keyword>
<organism evidence="1 2">
    <name type="scientific">Fusarium decemcellulare</name>
    <dbReference type="NCBI Taxonomy" id="57161"/>
    <lineage>
        <taxon>Eukaryota</taxon>
        <taxon>Fungi</taxon>
        <taxon>Dikarya</taxon>
        <taxon>Ascomycota</taxon>
        <taxon>Pezizomycotina</taxon>
        <taxon>Sordariomycetes</taxon>
        <taxon>Hypocreomycetidae</taxon>
        <taxon>Hypocreales</taxon>
        <taxon>Nectriaceae</taxon>
        <taxon>Fusarium</taxon>
        <taxon>Fusarium decemcellulare species complex</taxon>
    </lineage>
</organism>
<dbReference type="EMBL" id="JANRMS010000922">
    <property type="protein sequence ID" value="KAJ3532838.1"/>
    <property type="molecule type" value="Genomic_DNA"/>
</dbReference>
<proteinExistence type="predicted"/>